<dbReference type="AlphaFoldDB" id="A0AAN5CNB3"/>
<reference evidence="2" key="1">
    <citation type="submission" date="2022-10" db="EMBL/GenBank/DDBJ databases">
        <title>Genome assembly of Pristionchus species.</title>
        <authorList>
            <person name="Yoshida K."/>
            <person name="Sommer R.J."/>
        </authorList>
    </citation>
    <scope>NUCLEOTIDE SEQUENCE [LARGE SCALE GENOMIC DNA]</scope>
    <source>
        <strain evidence="2">RS5460</strain>
    </source>
</reference>
<dbReference type="Proteomes" id="UP001328107">
    <property type="component" value="Unassembled WGS sequence"/>
</dbReference>
<feature type="non-terminal residue" evidence="1">
    <location>
        <position position="1"/>
    </location>
</feature>
<protein>
    <submittedName>
        <fullName evidence="1">Uncharacterized protein</fullName>
    </submittedName>
</protein>
<evidence type="ECO:0000313" key="1">
    <source>
        <dbReference type="EMBL" id="GMR47568.1"/>
    </source>
</evidence>
<name>A0AAN5CNB3_9BILA</name>
<accession>A0AAN5CNB3</accession>
<sequence length="100" mass="11437">YCNEKQQKSRKPVRYSCSVREGCTKCQIPNLLFSLPDDSLFTPIDNMRMTPTEKEGRCTQLQCDHGYKMIARTASGEVIEGMERGIKCNRLSRWTKGTGQ</sequence>
<gene>
    <name evidence="1" type="ORF">PMAYCL1PPCAC_17763</name>
</gene>
<evidence type="ECO:0000313" key="2">
    <source>
        <dbReference type="Proteomes" id="UP001328107"/>
    </source>
</evidence>
<keyword evidence="2" id="KW-1185">Reference proteome</keyword>
<comment type="caution">
    <text evidence="1">The sequence shown here is derived from an EMBL/GenBank/DDBJ whole genome shotgun (WGS) entry which is preliminary data.</text>
</comment>
<organism evidence="1 2">
    <name type="scientific">Pristionchus mayeri</name>
    <dbReference type="NCBI Taxonomy" id="1317129"/>
    <lineage>
        <taxon>Eukaryota</taxon>
        <taxon>Metazoa</taxon>
        <taxon>Ecdysozoa</taxon>
        <taxon>Nematoda</taxon>
        <taxon>Chromadorea</taxon>
        <taxon>Rhabditida</taxon>
        <taxon>Rhabditina</taxon>
        <taxon>Diplogasteromorpha</taxon>
        <taxon>Diplogasteroidea</taxon>
        <taxon>Neodiplogasteridae</taxon>
        <taxon>Pristionchus</taxon>
    </lineage>
</organism>
<feature type="non-terminal residue" evidence="1">
    <location>
        <position position="100"/>
    </location>
</feature>
<dbReference type="EMBL" id="BTRK01000004">
    <property type="protein sequence ID" value="GMR47568.1"/>
    <property type="molecule type" value="Genomic_DNA"/>
</dbReference>
<proteinExistence type="predicted"/>